<gene>
    <name evidence="8" type="ORF">V6E02_01405</name>
</gene>
<comment type="caution">
    <text evidence="8">The sequence shown here is derived from an EMBL/GenBank/DDBJ whole genome shotgun (WGS) entry which is preliminary data.</text>
</comment>
<proteinExistence type="inferred from homology"/>
<evidence type="ECO:0000259" key="7">
    <source>
        <dbReference type="Pfam" id="PF00155"/>
    </source>
</evidence>
<reference evidence="8 9" key="1">
    <citation type="submission" date="2024-02" db="EMBL/GenBank/DDBJ databases">
        <title>New thermophilic sulfur-oxidizing bacteria from a hot springs of the Uzon caldera (Kamchatka, Russia).</title>
        <authorList>
            <person name="Dukat A.M."/>
            <person name="Elcheninov A.G."/>
            <person name="Frolov E.N."/>
        </authorList>
    </citation>
    <scope>NUCLEOTIDE SEQUENCE [LARGE SCALE GENOMIC DNA]</scope>
    <source>
        <strain evidence="8 9">AK1</strain>
    </source>
</reference>
<keyword evidence="5" id="KW-0663">Pyridoxal phosphate</keyword>
<dbReference type="InterPro" id="IPR004838">
    <property type="entry name" value="NHTrfase_class1_PyrdxlP-BS"/>
</dbReference>
<dbReference type="PANTHER" id="PTHR46383">
    <property type="entry name" value="ASPARTATE AMINOTRANSFERASE"/>
    <property type="match status" value="1"/>
</dbReference>
<dbReference type="PANTHER" id="PTHR46383:SF2">
    <property type="entry name" value="AMINOTRANSFERASE"/>
    <property type="match status" value="1"/>
</dbReference>
<dbReference type="Gene3D" id="3.40.640.10">
    <property type="entry name" value="Type I PLP-dependent aspartate aminotransferase-like (Major domain)"/>
    <property type="match status" value="1"/>
</dbReference>
<evidence type="ECO:0000313" key="9">
    <source>
        <dbReference type="Proteomes" id="UP001482231"/>
    </source>
</evidence>
<dbReference type="SUPFAM" id="SSF53383">
    <property type="entry name" value="PLP-dependent transferases"/>
    <property type="match status" value="1"/>
</dbReference>
<dbReference type="GO" id="GO:0008483">
    <property type="term" value="F:transaminase activity"/>
    <property type="evidence" value="ECO:0007669"/>
    <property type="project" value="UniProtKB-KW"/>
</dbReference>
<feature type="domain" description="Aminotransferase class I/classII large" evidence="7">
    <location>
        <begin position="34"/>
        <end position="382"/>
    </location>
</feature>
<dbReference type="InterPro" id="IPR050596">
    <property type="entry name" value="AspAT/PAT-like"/>
</dbReference>
<keyword evidence="9" id="KW-1185">Reference proteome</keyword>
<dbReference type="PROSITE" id="PS00105">
    <property type="entry name" value="AA_TRANSFER_CLASS_1"/>
    <property type="match status" value="1"/>
</dbReference>
<evidence type="ECO:0000256" key="4">
    <source>
        <dbReference type="ARBA" id="ARBA00022679"/>
    </source>
</evidence>
<evidence type="ECO:0000256" key="3">
    <source>
        <dbReference type="ARBA" id="ARBA00022576"/>
    </source>
</evidence>
<dbReference type="Proteomes" id="UP001482231">
    <property type="component" value="Unassembled WGS sequence"/>
</dbReference>
<dbReference type="EMBL" id="JBAJEX010000001">
    <property type="protein sequence ID" value="MEO1765878.1"/>
    <property type="molecule type" value="Genomic_DNA"/>
</dbReference>
<dbReference type="NCBIfam" id="NF006514">
    <property type="entry name" value="PRK08960.1"/>
    <property type="match status" value="1"/>
</dbReference>
<comment type="similarity">
    <text evidence="2 6">Belongs to the class-I pyridoxal-phosphate-dependent aminotransferase family.</text>
</comment>
<dbReference type="Pfam" id="PF00155">
    <property type="entry name" value="Aminotran_1_2"/>
    <property type="match status" value="1"/>
</dbReference>
<evidence type="ECO:0000256" key="2">
    <source>
        <dbReference type="ARBA" id="ARBA00007441"/>
    </source>
</evidence>
<comment type="cofactor">
    <cofactor evidence="1 6">
        <name>pyridoxal 5'-phosphate</name>
        <dbReference type="ChEBI" id="CHEBI:597326"/>
    </cofactor>
</comment>
<protein>
    <recommendedName>
        <fullName evidence="6">Aminotransferase</fullName>
        <ecNumber evidence="6">2.6.1.-</ecNumber>
    </recommendedName>
</protein>
<name>A0ABV0EB40_9BURK</name>
<organism evidence="8 9">
    <name type="scientific">Thiobacter aerophilum</name>
    <dbReference type="NCBI Taxonomy" id="3121275"/>
    <lineage>
        <taxon>Bacteria</taxon>
        <taxon>Pseudomonadati</taxon>
        <taxon>Pseudomonadota</taxon>
        <taxon>Betaproteobacteria</taxon>
        <taxon>Burkholderiales</taxon>
        <taxon>Thiobacteraceae</taxon>
        <taxon>Thiobacter</taxon>
    </lineage>
</organism>
<evidence type="ECO:0000256" key="1">
    <source>
        <dbReference type="ARBA" id="ARBA00001933"/>
    </source>
</evidence>
<sequence>MSLPPLTARAQDIQPFHVMDILARARALEAAGRDIVHMEIGEPDFATAFPIIEAGMQALRAGHTHYTPALGLPALREAIADFYSSRYGVEMAAARIIVTPGASGALLLALATLLGRDDELLLADPGYPCNRHFARFLEARARGIALGPASRYQLTAEAVAAHWQAHTRAVLVASPANPTGTLISSEALRGLYGTISERGGALVVDEIYHGLTYGCDAHTAAAVSDEVFVVNSFSKYFGMTGWRLGWLVAPTAFLPALERLAQNLFLAPSTIAQHAALAAFRPDTLAILEERREAFRQRRDFLVPALRELGFSVPVLPDGAFYVYAGCERFSDDSMALAQRLLEEAGVAVTPGVDFGSHQARHHLRFAYTTGMKRLEEGVARLARILR</sequence>
<dbReference type="NCBIfam" id="NF005601">
    <property type="entry name" value="PRK07337.1"/>
    <property type="match status" value="1"/>
</dbReference>
<evidence type="ECO:0000313" key="8">
    <source>
        <dbReference type="EMBL" id="MEO1765878.1"/>
    </source>
</evidence>
<dbReference type="InterPro" id="IPR004839">
    <property type="entry name" value="Aminotransferase_I/II_large"/>
</dbReference>
<evidence type="ECO:0000256" key="5">
    <source>
        <dbReference type="ARBA" id="ARBA00022898"/>
    </source>
</evidence>
<dbReference type="EC" id="2.6.1.-" evidence="6"/>
<dbReference type="InterPro" id="IPR015421">
    <property type="entry name" value="PyrdxlP-dep_Trfase_major"/>
</dbReference>
<dbReference type="RefSeq" id="WP_347306417.1">
    <property type="nucleotide sequence ID" value="NZ_JBAJEX010000001.1"/>
</dbReference>
<keyword evidence="4 6" id="KW-0808">Transferase</keyword>
<dbReference type="InterPro" id="IPR015424">
    <property type="entry name" value="PyrdxlP-dep_Trfase"/>
</dbReference>
<evidence type="ECO:0000256" key="6">
    <source>
        <dbReference type="RuleBase" id="RU000481"/>
    </source>
</evidence>
<accession>A0ABV0EB40</accession>
<keyword evidence="3 6" id="KW-0032">Aminotransferase</keyword>
<dbReference type="CDD" id="cd00609">
    <property type="entry name" value="AAT_like"/>
    <property type="match status" value="1"/>
</dbReference>